<evidence type="ECO:0000256" key="5">
    <source>
        <dbReference type="ARBA" id="ARBA00023136"/>
    </source>
</evidence>
<evidence type="ECO:0000256" key="4">
    <source>
        <dbReference type="ARBA" id="ARBA00022989"/>
    </source>
</evidence>
<evidence type="ECO:0000256" key="3">
    <source>
        <dbReference type="ARBA" id="ARBA00022692"/>
    </source>
</evidence>
<feature type="transmembrane region" description="Helical" evidence="6">
    <location>
        <begin position="34"/>
        <end position="53"/>
    </location>
</feature>
<dbReference type="RefSeq" id="WP_127001439.1">
    <property type="nucleotide sequence ID" value="NZ_CP173190.1"/>
</dbReference>
<comment type="subcellular location">
    <subcellularLocation>
        <location evidence="1">Cell membrane</location>
        <topology evidence="1">Multi-pass membrane protein</topology>
    </subcellularLocation>
</comment>
<reference evidence="7 8" key="1">
    <citation type="submission" date="2018-12" db="EMBL/GenBank/DDBJ databases">
        <authorList>
            <person name="Yang Y."/>
        </authorList>
    </citation>
    <scope>NUCLEOTIDE SEQUENCE [LARGE SCALE GENOMIC DNA]</scope>
    <source>
        <strain evidence="7 8">GSF71</strain>
    </source>
</reference>
<protein>
    <submittedName>
        <fullName evidence="7">Oxidase</fullName>
    </submittedName>
</protein>
<accession>A0A433J4K0</accession>
<name>A0A433J4K0_9PROT</name>
<sequence>MDRRLKGLLTVWLLLLALLGATFGLSFLPWGAWGNAASLGIAAAKAALIVTVFMRLGASQPLVRLAAGAGLFWLTILMALTLADVLTRV</sequence>
<dbReference type="InterPro" id="IPR011743">
    <property type="entry name" value="Caa3_sub_IV"/>
</dbReference>
<evidence type="ECO:0000256" key="6">
    <source>
        <dbReference type="SAM" id="Phobius"/>
    </source>
</evidence>
<keyword evidence="5 6" id="KW-0472">Membrane</keyword>
<gene>
    <name evidence="7" type="ORF">EJ913_20780</name>
</gene>
<keyword evidence="3 6" id="KW-0812">Transmembrane</keyword>
<dbReference type="GO" id="GO:0005886">
    <property type="term" value="C:plasma membrane"/>
    <property type="evidence" value="ECO:0007669"/>
    <property type="project" value="UniProtKB-SubCell"/>
</dbReference>
<proteinExistence type="predicted"/>
<keyword evidence="2" id="KW-1003">Cell membrane</keyword>
<dbReference type="Proteomes" id="UP000280346">
    <property type="component" value="Unassembled WGS sequence"/>
</dbReference>
<keyword evidence="4 6" id="KW-1133">Transmembrane helix</keyword>
<organism evidence="7 8">
    <name type="scientific">Azospirillum doebereinerae</name>
    <dbReference type="NCBI Taxonomy" id="92933"/>
    <lineage>
        <taxon>Bacteria</taxon>
        <taxon>Pseudomonadati</taxon>
        <taxon>Pseudomonadota</taxon>
        <taxon>Alphaproteobacteria</taxon>
        <taxon>Rhodospirillales</taxon>
        <taxon>Azospirillaceae</taxon>
        <taxon>Azospirillum</taxon>
    </lineage>
</organism>
<dbReference type="InterPro" id="IPR005171">
    <property type="entry name" value="Cyt_c_oxidase_su4_prok"/>
</dbReference>
<dbReference type="NCBIfam" id="TIGR02229">
    <property type="entry name" value="caa3_sub_IV"/>
    <property type="match status" value="1"/>
</dbReference>
<feature type="transmembrane region" description="Helical" evidence="6">
    <location>
        <begin position="65"/>
        <end position="83"/>
    </location>
</feature>
<dbReference type="Pfam" id="PF03626">
    <property type="entry name" value="COX4_pro"/>
    <property type="match status" value="1"/>
</dbReference>
<keyword evidence="8" id="KW-1185">Reference proteome</keyword>
<dbReference type="OrthoDB" id="7996764at2"/>
<comment type="caution">
    <text evidence="7">The sequence shown here is derived from an EMBL/GenBank/DDBJ whole genome shotgun (WGS) entry which is preliminary data.</text>
</comment>
<evidence type="ECO:0000313" key="8">
    <source>
        <dbReference type="Proteomes" id="UP000280346"/>
    </source>
</evidence>
<dbReference type="EMBL" id="RZIJ01000018">
    <property type="protein sequence ID" value="RUQ67117.1"/>
    <property type="molecule type" value="Genomic_DNA"/>
</dbReference>
<evidence type="ECO:0000256" key="2">
    <source>
        <dbReference type="ARBA" id="ARBA00022475"/>
    </source>
</evidence>
<dbReference type="AlphaFoldDB" id="A0A433J4K0"/>
<evidence type="ECO:0000256" key="1">
    <source>
        <dbReference type="ARBA" id="ARBA00004651"/>
    </source>
</evidence>
<evidence type="ECO:0000313" key="7">
    <source>
        <dbReference type="EMBL" id="RUQ67117.1"/>
    </source>
</evidence>